<feature type="compositionally biased region" description="Polar residues" evidence="1">
    <location>
        <begin position="2103"/>
        <end position="2112"/>
    </location>
</feature>
<evidence type="ECO:0000256" key="1">
    <source>
        <dbReference type="SAM" id="MobiDB-lite"/>
    </source>
</evidence>
<dbReference type="NCBIfam" id="TIGR01901">
    <property type="entry name" value="adhes_NPXG"/>
    <property type="match status" value="1"/>
</dbReference>
<reference evidence="4" key="1">
    <citation type="submission" date="2016-10" db="EMBL/GenBank/DDBJ databases">
        <authorList>
            <person name="Varghese N."/>
            <person name="Submissions S."/>
        </authorList>
    </citation>
    <scope>NUCLEOTIDE SEQUENCE [LARGE SCALE GENOMIC DNA]</scope>
    <source>
        <strain evidence="4">DSM 27981</strain>
    </source>
</reference>
<feature type="domain" description="Filamentous haemagglutinin FhaB/tRNA nuclease CdiA-like TPS" evidence="2">
    <location>
        <begin position="86"/>
        <end position="206"/>
    </location>
</feature>
<protein>
    <submittedName>
        <fullName evidence="3">Filamentous hemagglutinin</fullName>
    </submittedName>
</protein>
<feature type="region of interest" description="Disordered" evidence="1">
    <location>
        <begin position="2095"/>
        <end position="2114"/>
    </location>
</feature>
<dbReference type="Pfam" id="PF13018">
    <property type="entry name" value="ESPR"/>
    <property type="match status" value="1"/>
</dbReference>
<accession>A0A1I2G945</accession>
<dbReference type="Pfam" id="PF05594">
    <property type="entry name" value="Fil_haemagg"/>
    <property type="match status" value="12"/>
</dbReference>
<feature type="compositionally biased region" description="Gly residues" evidence="1">
    <location>
        <begin position="2375"/>
        <end position="2388"/>
    </location>
</feature>
<dbReference type="OrthoDB" id="5666689at2"/>
<gene>
    <name evidence="3" type="ORF">SAMN04489711_1141</name>
</gene>
<dbReference type="Pfam" id="PF13332">
    <property type="entry name" value="Fil_haemagg_2"/>
    <property type="match status" value="3"/>
</dbReference>
<dbReference type="InterPro" id="IPR011050">
    <property type="entry name" value="Pectin_lyase_fold/virulence"/>
</dbReference>
<dbReference type="Pfam" id="PF05860">
    <property type="entry name" value="TPS"/>
    <property type="match status" value="1"/>
</dbReference>
<evidence type="ECO:0000313" key="4">
    <source>
        <dbReference type="Proteomes" id="UP000199119"/>
    </source>
</evidence>
<dbReference type="GO" id="GO:0003824">
    <property type="term" value="F:catalytic activity"/>
    <property type="evidence" value="ECO:0007669"/>
    <property type="project" value="UniProtKB-ARBA"/>
</dbReference>
<dbReference type="STRING" id="1177982.SAMN04489711_1141"/>
<name>A0A1I2G945_9BURK</name>
<dbReference type="InterPro" id="IPR024973">
    <property type="entry name" value="ESPR"/>
</dbReference>
<dbReference type="SMART" id="SM00912">
    <property type="entry name" value="Haemagg_act"/>
    <property type="match status" value="1"/>
</dbReference>
<dbReference type="InterPro" id="IPR012334">
    <property type="entry name" value="Pectin_lyas_fold"/>
</dbReference>
<dbReference type="Gene3D" id="2.160.20.10">
    <property type="entry name" value="Single-stranded right-handed beta-helix, Pectin lyase-like"/>
    <property type="match status" value="1"/>
</dbReference>
<dbReference type="NCBIfam" id="TIGR01731">
    <property type="entry name" value="fil_hemag_20aa"/>
    <property type="match status" value="17"/>
</dbReference>
<dbReference type="Proteomes" id="UP000199119">
    <property type="component" value="Unassembled WGS sequence"/>
</dbReference>
<dbReference type="InterPro" id="IPR008638">
    <property type="entry name" value="FhaB/CdiA-like_TPS"/>
</dbReference>
<dbReference type="EMBL" id="FONX01000014">
    <property type="protein sequence ID" value="SFF14042.1"/>
    <property type="molecule type" value="Genomic_DNA"/>
</dbReference>
<evidence type="ECO:0000313" key="3">
    <source>
        <dbReference type="EMBL" id="SFF14042.1"/>
    </source>
</evidence>
<proteinExistence type="predicted"/>
<organism evidence="3 4">
    <name type="scientific">Paracidovorax wautersii</name>
    <dbReference type="NCBI Taxonomy" id="1177982"/>
    <lineage>
        <taxon>Bacteria</taxon>
        <taxon>Pseudomonadati</taxon>
        <taxon>Pseudomonadota</taxon>
        <taxon>Betaproteobacteria</taxon>
        <taxon>Burkholderiales</taxon>
        <taxon>Comamonadaceae</taxon>
        <taxon>Paracidovorax</taxon>
    </lineage>
</organism>
<feature type="non-terminal residue" evidence="3">
    <location>
        <position position="2429"/>
    </location>
</feature>
<feature type="compositionally biased region" description="Polar residues" evidence="1">
    <location>
        <begin position="2406"/>
        <end position="2415"/>
    </location>
</feature>
<dbReference type="InterPro" id="IPR008619">
    <property type="entry name" value="Filamentous_hemagglutn_rpt"/>
</dbReference>
<dbReference type="RefSeq" id="WP_139222867.1">
    <property type="nucleotide sequence ID" value="NZ_FONX01000014.1"/>
</dbReference>
<dbReference type="InterPro" id="IPR010069">
    <property type="entry name" value="CdiA_FHA1_rpt"/>
</dbReference>
<dbReference type="SUPFAM" id="SSF51126">
    <property type="entry name" value="Pectin lyase-like"/>
    <property type="match status" value="1"/>
</dbReference>
<feature type="region of interest" description="Disordered" evidence="1">
    <location>
        <begin position="2375"/>
        <end position="2429"/>
    </location>
</feature>
<keyword evidence="4" id="KW-1185">Reference proteome</keyword>
<dbReference type="InterPro" id="IPR025157">
    <property type="entry name" value="Hemagglutinin_rpt"/>
</dbReference>
<evidence type="ECO:0000259" key="2">
    <source>
        <dbReference type="SMART" id="SM00912"/>
    </source>
</evidence>
<sequence>MNKHLYRIVFNKARGQLMAVAEIASSEGKQAGTTGMPGGPSVALGMRALCFAVMLAIGSVSVVAHAQIVADPSAPRTQQPTVLNAANGVPLVNIQTPSAAGVSRNTYGQFDVNQPGAILNNARTNTQTQLGGFVQGNPWLANGTARVILNEVNSSNPSQLRGYVEVAGDRAQVVIANPAGISCGGCGFINANRVTLTTGTPILNGGSLDGYRVQNGGVSIVDGGLDASRVDYTDIIARSVSVNAGIWANALKVTAGANQVNADHSQAMPVQGTGASPQYGIDVAALGGMYAGKITLVGTEAGVGVRNAGQIGATAGDVVVTADGRLENRGRLTASAGVRADTNGGIANGGTLYSQGNTQLTSRGDIDNTGTIASGGNLQIAATGAAGTVNSRAGSLMGAGVQSDGTLGGNASLQVGASGRLAAQGQNVASGDASLDGAELSVAGSQTSAGNIALAARSGNIDASGASVFARQNLAASAAGTLRTDGAFASAQQQQLSARDLSNVGGEILQTGAGDLAIRLPGTLDNTRGRIASNSAALSLDAQTLVNAQGRIEHAGTGAVAVNASAVNGAQGKIATNGSLALTAQTATLDGAQTTADRLQIGSSVLSHRGGQMVQTGNAAGTIQASGRLDNTGGTIASNGDLALAAGDLKNQGGALQATGTSSLDVRASGMVDNGAQGRISAGGNVSVNAGTLSNGNGTLTAGEGLRVQAAGAIDNGQGVLAANRTAEITGASVNNAGGRIGSVQSGLSVTATQGAIDNASGRMEAAQAVRVAANGLGNGQGTVAGHDVSVDTRGRTLDNTGGALVARGALDVQSGQLTNDAGALQAAGTLSVDTHGQALANTNSGQSGGILGKGSVALRTGALNNQAGFIGAKGALGVEAAQIGNTQGGQISGEGSIQLAAAGLDNRGGSVQALGATTVDVGSGAVNNQGGLLRSGDALGVRAGSLDNAGSSGQNQGVGGRRVAVVADQVNNQSGSILADETLSLTGAGVLNNAQGTISSGQDLRIQDRNTAAKTQTVVNTGGTLIAGKTLAVDSAGLSGDGRVLSQGDLSLGLAGDFTNTGEVQASGNATVQTAGRVTNQAAMRAGKMLTVSAADIDNQASGEISATTTNLSARNTLTNRGLIDGGSTRIDAGTVSNLGTGRIYGDHVAIQAGTLNNDVESGKAAVIAARDRLDIGAQTLNNREHALLFSGGDMAIGGALDASGLATGAAGTVNNNSASIEALGNLTLAAGRINNTDEHFATGVQQGGTEHVVEYQGAGSPNRYKPGTPDVYVYNDESDHLHTPEGNFESWLRYEYDRSTSQTVITSADPGKITSGGTMRLDAGTVFNDKGHIIAGGALQGRVGSLQNTEVDGQKTTTDQGTATSFWRDHRKGRDRTGSASTAYVPPSTIETIKLQPTMYREFTVPGASGTKIARLTVGQVSQAAQGSAPASVALGSGRTVAPITEVTALTGATGGQAAVVRTGGPNTVLPDNALFRVNPRPTGSYLVETDPRFADYRTWLSSDYMLSQLRLDPGSIQKRLGDGFYEQKLIREQVAQLTGRRFLDGYGSDEAQYRALIDKGVTYAKEWGLRPGVALTPAQMAQLTSDIVWLVEKEVSLPGGATTRALVPQVYVRVKPGDIDGSGALMAGRTVNLNVSGDLINRGSIAGRDVVAITAENIKNLGGRITGGDVALQARTDLSNLGGIIDGNQSLAVHAGRDLSVETTTRSNSNAQGSVTNVGRVAGLYVTAPSGGVLVASAGRDVNLVAAQIGNASSGGQTVVAAGKDLNLKTVETANAQSLQWDSKNWRNDSTRQEVGTSIQTHGDLRLSAGHDLNARGAQVTSDKGALVATAGNDVQLTAAQTTRNVDEAHQHKGRSGFLSSKTITTRDTLSETTAQGTTLSGDTTYVQAGQDIGVVGSNVVSTAGTTLVAKNDVRIEAARETTDERHFREEKKSGIFSNGGFGFTIGKQQQSQDNQAGRTTAAASTVGSTEGSVAIGAGNDYLQVGSNVLAPQGGIAIQARKVDILEAQETSHSTQETKFKQSGLTVAVTAPVISAIQTAQQMSRAAGQSGDARMQVLAGATTALAGKNAADAIASDPRAAGGVGISITVGSSKSGSKTTQDVTQSAASQVAAGGDVSIRATGAGRDSSITVQGSDIKGGGDVALRADGDINLLAARNTSDLQRSSSSQSAGVGVAINVGSGGAAIGFTANASGSRGKADGSDVNWRNTHVAAGNQLTLASGGDTNLRGAVASGKQVVADVGGNLNLESLQDTSTYQSRDQSLGGSVTFGAGFAGSANYGQQRINSDYASVTEQSGIRAGDGGFQIDVRGNTDLKGAVIASTDKAVQDGANRLSTATLTHSDIQNRADYRGSSLGIGGGYSMGNGGMMPIGGSGGSGGSTAGGVGTNQQGQASTGAGKVPGSNLPSSGNWSATPPVVMGASGSAGS</sequence>